<reference evidence="2 3" key="1">
    <citation type="submission" date="2018-01" db="EMBL/GenBank/DDBJ databases">
        <title>Draft genome sequence of Jishengella sp. NA12.</title>
        <authorList>
            <person name="Sahin N."/>
            <person name="Ay H."/>
            <person name="Saygin H."/>
        </authorList>
    </citation>
    <scope>NUCLEOTIDE SEQUENCE [LARGE SCALE GENOMIC DNA]</scope>
    <source>
        <strain evidence="2 3">NA12</strain>
    </source>
</reference>
<dbReference type="EMBL" id="POTY01000141">
    <property type="protein sequence ID" value="PZG14745.1"/>
    <property type="molecule type" value="Genomic_DNA"/>
</dbReference>
<dbReference type="AlphaFoldDB" id="A0A2W2ECI9"/>
<evidence type="ECO:0000259" key="1">
    <source>
        <dbReference type="PROSITE" id="PS50943"/>
    </source>
</evidence>
<dbReference type="InterPro" id="IPR001387">
    <property type="entry name" value="Cro/C1-type_HTH"/>
</dbReference>
<dbReference type="PROSITE" id="PS50943">
    <property type="entry name" value="HTH_CROC1"/>
    <property type="match status" value="1"/>
</dbReference>
<proteinExistence type="predicted"/>
<dbReference type="OrthoDB" id="3403688at2"/>
<evidence type="ECO:0000313" key="3">
    <source>
        <dbReference type="Proteomes" id="UP000248924"/>
    </source>
</evidence>
<protein>
    <submittedName>
        <fullName evidence="2">XRE family transcriptional regulator</fullName>
    </submittedName>
</protein>
<dbReference type="SMART" id="SM00530">
    <property type="entry name" value="HTH_XRE"/>
    <property type="match status" value="1"/>
</dbReference>
<gene>
    <name evidence="2" type="ORF">C1I95_21085</name>
</gene>
<organism evidence="2 3">
    <name type="scientific">Micromonospora craterilacus</name>
    <dbReference type="NCBI Taxonomy" id="1655439"/>
    <lineage>
        <taxon>Bacteria</taxon>
        <taxon>Bacillati</taxon>
        <taxon>Actinomycetota</taxon>
        <taxon>Actinomycetes</taxon>
        <taxon>Micromonosporales</taxon>
        <taxon>Micromonosporaceae</taxon>
        <taxon>Micromonospora</taxon>
    </lineage>
</organism>
<accession>A0A2W2ECI9</accession>
<comment type="caution">
    <text evidence="2">The sequence shown here is derived from an EMBL/GenBank/DDBJ whole genome shotgun (WGS) entry which is preliminary data.</text>
</comment>
<sequence>MTGSRLATQIATALRRERERQQLTQRALADLAGVGQATLANLEKGQRLPSIRLVERVFEALERQLSVVVEPLDAHLDARLADLAARPLADRVDDLNLDRLLDRLGDLPYLLTGSTAAILQGAPVPADGCEIAVRWRDSVAFTAWLNSAYAQRWSERWGEYGGLRVEPEEPGAHRWLTRFGEVRATMCDELPEPIEVRHGERAYRVVPLVEVVLADPRAAGLLRRYQSRSTA</sequence>
<dbReference type="Gene3D" id="1.10.260.40">
    <property type="entry name" value="lambda repressor-like DNA-binding domains"/>
    <property type="match status" value="1"/>
</dbReference>
<name>A0A2W2ECI9_9ACTN</name>
<keyword evidence="3" id="KW-1185">Reference proteome</keyword>
<dbReference type="Proteomes" id="UP000248924">
    <property type="component" value="Unassembled WGS sequence"/>
</dbReference>
<dbReference type="InterPro" id="IPR010982">
    <property type="entry name" value="Lambda_DNA-bd_dom_sf"/>
</dbReference>
<dbReference type="SUPFAM" id="SSF47413">
    <property type="entry name" value="lambda repressor-like DNA-binding domains"/>
    <property type="match status" value="1"/>
</dbReference>
<dbReference type="RefSeq" id="WP_111215790.1">
    <property type="nucleotide sequence ID" value="NZ_POTY01000141.1"/>
</dbReference>
<feature type="domain" description="HTH cro/C1-type" evidence="1">
    <location>
        <begin position="14"/>
        <end position="68"/>
    </location>
</feature>
<evidence type="ECO:0000313" key="2">
    <source>
        <dbReference type="EMBL" id="PZG14745.1"/>
    </source>
</evidence>
<dbReference type="Pfam" id="PF01381">
    <property type="entry name" value="HTH_3"/>
    <property type="match status" value="1"/>
</dbReference>
<dbReference type="CDD" id="cd00093">
    <property type="entry name" value="HTH_XRE"/>
    <property type="match status" value="1"/>
</dbReference>
<dbReference type="GO" id="GO:0003677">
    <property type="term" value="F:DNA binding"/>
    <property type="evidence" value="ECO:0007669"/>
    <property type="project" value="InterPro"/>
</dbReference>